<dbReference type="InParanoid" id="A0A5J5EZ28"/>
<dbReference type="AlphaFoldDB" id="A0A5J5EZ28"/>
<keyword evidence="4" id="KW-1185">Reference proteome</keyword>
<dbReference type="CDD" id="cd00570">
    <property type="entry name" value="GST_N_family"/>
    <property type="match status" value="1"/>
</dbReference>
<dbReference type="SFLD" id="SFLDG00358">
    <property type="entry name" value="Main_(cytGST)"/>
    <property type="match status" value="1"/>
</dbReference>
<dbReference type="PANTHER" id="PTHR43968:SF6">
    <property type="entry name" value="GLUTATHIONE S-TRANSFERASE OMEGA"/>
    <property type="match status" value="1"/>
</dbReference>
<dbReference type="InterPro" id="IPR036282">
    <property type="entry name" value="Glutathione-S-Trfase_C_sf"/>
</dbReference>
<dbReference type="SFLD" id="SFLDS00019">
    <property type="entry name" value="Glutathione_Transferase_(cytos"/>
    <property type="match status" value="1"/>
</dbReference>
<dbReference type="EMBL" id="VXIS01000068">
    <property type="protein sequence ID" value="KAA8908464.1"/>
    <property type="molecule type" value="Genomic_DNA"/>
</dbReference>
<dbReference type="PANTHER" id="PTHR43968">
    <property type="match status" value="1"/>
</dbReference>
<dbReference type="OrthoDB" id="4951845at2759"/>
<gene>
    <name evidence="3" type="ORF">FN846DRAFT_906164</name>
</gene>
<dbReference type="InterPro" id="IPR040079">
    <property type="entry name" value="Glutathione_S-Trfase"/>
</dbReference>
<evidence type="ECO:0000259" key="2">
    <source>
        <dbReference type="PROSITE" id="PS50404"/>
    </source>
</evidence>
<dbReference type="InterPro" id="IPR050983">
    <property type="entry name" value="GST_Omega/HSP26"/>
</dbReference>
<dbReference type="InterPro" id="IPR004045">
    <property type="entry name" value="Glutathione_S-Trfase_N"/>
</dbReference>
<comment type="caution">
    <text evidence="3">The sequence shown here is derived from an EMBL/GenBank/DDBJ whole genome shotgun (WGS) entry which is preliminary data.</text>
</comment>
<dbReference type="Gene3D" id="3.40.30.10">
    <property type="entry name" value="Glutaredoxin"/>
    <property type="match status" value="1"/>
</dbReference>
<dbReference type="SUPFAM" id="SSF47616">
    <property type="entry name" value="GST C-terminal domain-like"/>
    <property type="match status" value="1"/>
</dbReference>
<name>A0A5J5EZ28_9PEZI</name>
<feature type="region of interest" description="Disordered" evidence="1">
    <location>
        <begin position="1"/>
        <end position="27"/>
    </location>
</feature>
<dbReference type="Pfam" id="PF13417">
    <property type="entry name" value="GST_N_3"/>
    <property type="match status" value="1"/>
</dbReference>
<organism evidence="3 4">
    <name type="scientific">Sphaerosporella brunnea</name>
    <dbReference type="NCBI Taxonomy" id="1250544"/>
    <lineage>
        <taxon>Eukaryota</taxon>
        <taxon>Fungi</taxon>
        <taxon>Dikarya</taxon>
        <taxon>Ascomycota</taxon>
        <taxon>Pezizomycotina</taxon>
        <taxon>Pezizomycetes</taxon>
        <taxon>Pezizales</taxon>
        <taxon>Pyronemataceae</taxon>
        <taxon>Sphaerosporella</taxon>
    </lineage>
</organism>
<accession>A0A5J5EZ28</accession>
<protein>
    <submittedName>
        <fullName evidence="3">Thioredoxin-like protein</fullName>
    </submittedName>
</protein>
<proteinExistence type="predicted"/>
<dbReference type="Gene3D" id="1.20.1050.10">
    <property type="match status" value="2"/>
</dbReference>
<dbReference type="PROSITE" id="PS50404">
    <property type="entry name" value="GST_NTER"/>
    <property type="match status" value="1"/>
</dbReference>
<evidence type="ECO:0000313" key="3">
    <source>
        <dbReference type="EMBL" id="KAA8908464.1"/>
    </source>
</evidence>
<feature type="domain" description="GST N-terminal" evidence="2">
    <location>
        <begin position="41"/>
        <end position="119"/>
    </location>
</feature>
<evidence type="ECO:0000256" key="1">
    <source>
        <dbReference type="SAM" id="MobiDB-lite"/>
    </source>
</evidence>
<reference evidence="3 4" key="1">
    <citation type="submission" date="2019-09" db="EMBL/GenBank/DDBJ databases">
        <title>Draft genome of the ectomycorrhizal ascomycete Sphaerosporella brunnea.</title>
        <authorList>
            <consortium name="DOE Joint Genome Institute"/>
            <person name="Benucci G.M."/>
            <person name="Marozzi G."/>
            <person name="Antonielli L."/>
            <person name="Sanchez S."/>
            <person name="Marco P."/>
            <person name="Wang X."/>
            <person name="Falini L.B."/>
            <person name="Barry K."/>
            <person name="Haridas S."/>
            <person name="Lipzen A."/>
            <person name="Labutti K."/>
            <person name="Grigoriev I.V."/>
            <person name="Murat C."/>
            <person name="Martin F."/>
            <person name="Albertini E."/>
            <person name="Donnini D."/>
            <person name="Bonito G."/>
        </authorList>
    </citation>
    <scope>NUCLEOTIDE SEQUENCE [LARGE SCALE GENOMIC DNA]</scope>
    <source>
        <strain evidence="3 4">Sb_GMNB300</strain>
    </source>
</reference>
<dbReference type="SUPFAM" id="SSF52833">
    <property type="entry name" value="Thioredoxin-like"/>
    <property type="match status" value="1"/>
</dbReference>
<sequence>MSGGNAPGPAAHVGEQGKQKTYHKKATGQALQTVKRHSKENELKLFGSCFCPFVQRVWIALELKGLDYQYIEVDPYAKLKLLTDINPRGLVPALKHGDWGCYESNVLLEYLDDLDIGMRLLPSHPRDRAMSRLWVDHVNRNIVPGFYRFLQEQNPAKQIEYAEELKEQGHIMSYVDISVAPWLLRFSRVLHPYRGWPLPDKNSKLGKWIEALESHDAIKNTTSDNILYLDSYERYAENRLNTSQVANAVNAGRGLP</sequence>
<dbReference type="Proteomes" id="UP000326924">
    <property type="component" value="Unassembled WGS sequence"/>
</dbReference>
<evidence type="ECO:0000313" key="4">
    <source>
        <dbReference type="Proteomes" id="UP000326924"/>
    </source>
</evidence>
<dbReference type="InterPro" id="IPR036249">
    <property type="entry name" value="Thioredoxin-like_sf"/>
</dbReference>
<dbReference type="GO" id="GO:0005737">
    <property type="term" value="C:cytoplasm"/>
    <property type="evidence" value="ECO:0007669"/>
    <property type="project" value="TreeGrafter"/>
</dbReference>